<evidence type="ECO:0000256" key="6">
    <source>
        <dbReference type="ARBA" id="ARBA00022679"/>
    </source>
</evidence>
<protein>
    <recommendedName>
        <fullName evidence="5 9">L-2,4-diaminobutyric acid acetyltransferase</fullName>
        <shortName evidence="9">DABA acetyltransferase</shortName>
        <ecNumber evidence="4 9">2.3.1.178</ecNumber>
    </recommendedName>
</protein>
<dbReference type="SUPFAM" id="SSF55729">
    <property type="entry name" value="Acyl-CoA N-acyltransferases (Nat)"/>
    <property type="match status" value="1"/>
</dbReference>
<comment type="function">
    <text evidence="1 9">Catalyzes the acetylation of L-2,4-diaminobutyrate (DABA) to gamma-N-acetyl-alpha,gamma-diaminobutyric acid (ADABA) with acetyl coenzyme A.</text>
</comment>
<accession>A0A366EBR3</accession>
<evidence type="ECO:0000256" key="3">
    <source>
        <dbReference type="ARBA" id="ARBA00010712"/>
    </source>
</evidence>
<evidence type="ECO:0000256" key="2">
    <source>
        <dbReference type="ARBA" id="ARBA00004978"/>
    </source>
</evidence>
<evidence type="ECO:0000313" key="13">
    <source>
        <dbReference type="Proteomes" id="UP000252254"/>
    </source>
</evidence>
<reference evidence="12 13" key="1">
    <citation type="submission" date="2018-06" db="EMBL/GenBank/DDBJ databases">
        <title>Genomic Encyclopedia of Type Strains, Phase IV (KMG-IV): sequencing the most valuable type-strain genomes for metagenomic binning, comparative biology and taxonomic classification.</title>
        <authorList>
            <person name="Goeker M."/>
        </authorList>
    </citation>
    <scope>NUCLEOTIDE SEQUENCE [LARGE SCALE GENOMIC DNA]</scope>
    <source>
        <strain evidence="12 13">DSM 15140</strain>
    </source>
</reference>
<dbReference type="AlphaFoldDB" id="A0A366EBR3"/>
<keyword evidence="10" id="KW-0472">Membrane</keyword>
<evidence type="ECO:0000256" key="4">
    <source>
        <dbReference type="ARBA" id="ARBA00012355"/>
    </source>
</evidence>
<keyword evidence="10" id="KW-1133">Transmembrane helix</keyword>
<dbReference type="EC" id="2.3.1.178" evidence="4 9"/>
<sequence>MLLCSDLYNHMPSHLKPINHVSPSLCFFLFLVMMIYGNNIVVILISLGKGFIAINTQIATAPEDMIRLEKPTVEDGSAMWELVEHSTLDQNSAYKYIMMCEYFAETCVVAKVDKELVGFITAFIPPERPDVVFVWQIGVDSSQQGKGLASKLLNELIHREACEDIRFVEATVTPTNKASQALFRKLARTHNTTCDVSEFFTKDLFPNDTHEEELNFRIGPIERA</sequence>
<dbReference type="Gene3D" id="3.40.630.30">
    <property type="match status" value="1"/>
</dbReference>
<feature type="transmembrane region" description="Helical" evidence="10">
    <location>
        <begin position="20"/>
        <end position="47"/>
    </location>
</feature>
<dbReference type="InterPro" id="IPR012772">
    <property type="entry name" value="Ectoine_EctA"/>
</dbReference>
<comment type="pathway">
    <text evidence="2 9">Amine and polyamine biosynthesis; ectoine biosynthesis; L-ectoine from L-aspartate 4-semialdehyde: step 2/3.</text>
</comment>
<dbReference type="GO" id="GO:0019491">
    <property type="term" value="P:ectoine biosynthetic process"/>
    <property type="evidence" value="ECO:0007669"/>
    <property type="project" value="UniProtKB-UniPathway"/>
</dbReference>
<dbReference type="InterPro" id="IPR016181">
    <property type="entry name" value="Acyl_CoA_acyltransferase"/>
</dbReference>
<dbReference type="STRING" id="200904.GCA_900168775_03405"/>
<evidence type="ECO:0000256" key="1">
    <source>
        <dbReference type="ARBA" id="ARBA00003741"/>
    </source>
</evidence>
<keyword evidence="7 9" id="KW-0012">Acyltransferase</keyword>
<evidence type="ECO:0000256" key="10">
    <source>
        <dbReference type="SAM" id="Phobius"/>
    </source>
</evidence>
<evidence type="ECO:0000256" key="8">
    <source>
        <dbReference type="ARBA" id="ARBA00048924"/>
    </source>
</evidence>
<proteinExistence type="inferred from homology"/>
<keyword evidence="10" id="KW-0812">Transmembrane</keyword>
<dbReference type="UniPathway" id="UPA00067">
    <property type="reaction ID" value="UER00122"/>
</dbReference>
<evidence type="ECO:0000256" key="7">
    <source>
        <dbReference type="ARBA" id="ARBA00023315"/>
    </source>
</evidence>
<dbReference type="NCBIfam" id="TIGR02406">
    <property type="entry name" value="ectoine_EctA"/>
    <property type="match status" value="1"/>
</dbReference>
<dbReference type="Pfam" id="PF00583">
    <property type="entry name" value="Acetyltransf_1"/>
    <property type="match status" value="1"/>
</dbReference>
<evidence type="ECO:0000256" key="5">
    <source>
        <dbReference type="ARBA" id="ARBA00017935"/>
    </source>
</evidence>
<dbReference type="InterPro" id="IPR000182">
    <property type="entry name" value="GNAT_dom"/>
</dbReference>
<gene>
    <name evidence="9" type="primary">ectA</name>
    <name evidence="12" type="ORF">DES48_103150</name>
</gene>
<dbReference type="GO" id="GO:0033816">
    <property type="term" value="F:diaminobutyrate acetyltransferase activity"/>
    <property type="evidence" value="ECO:0007669"/>
    <property type="project" value="UniProtKB-EC"/>
</dbReference>
<dbReference type="CDD" id="cd04301">
    <property type="entry name" value="NAT_SF"/>
    <property type="match status" value="1"/>
</dbReference>
<feature type="domain" description="N-acetyltransferase" evidence="11">
    <location>
        <begin position="66"/>
        <end position="224"/>
    </location>
</feature>
<comment type="similarity">
    <text evidence="3 9">Belongs to the acetyltransferase family. EctA subfamily.</text>
</comment>
<keyword evidence="13" id="KW-1185">Reference proteome</keyword>
<comment type="caution">
    <text evidence="12">The sequence shown here is derived from an EMBL/GenBank/DDBJ whole genome shotgun (WGS) entry which is preliminary data.</text>
</comment>
<name>A0A366EBR3_9BACI</name>
<evidence type="ECO:0000256" key="9">
    <source>
        <dbReference type="RuleBase" id="RU365045"/>
    </source>
</evidence>
<keyword evidence="6 9" id="KW-0808">Transferase</keyword>
<organism evidence="12 13">
    <name type="scientific">Paraliobacillus ryukyuensis</name>
    <dbReference type="NCBI Taxonomy" id="200904"/>
    <lineage>
        <taxon>Bacteria</taxon>
        <taxon>Bacillati</taxon>
        <taxon>Bacillota</taxon>
        <taxon>Bacilli</taxon>
        <taxon>Bacillales</taxon>
        <taxon>Bacillaceae</taxon>
        <taxon>Paraliobacillus</taxon>
    </lineage>
</organism>
<evidence type="ECO:0000259" key="11">
    <source>
        <dbReference type="PROSITE" id="PS51186"/>
    </source>
</evidence>
<dbReference type="PROSITE" id="PS51186">
    <property type="entry name" value="GNAT"/>
    <property type="match status" value="1"/>
</dbReference>
<dbReference type="Proteomes" id="UP000252254">
    <property type="component" value="Unassembled WGS sequence"/>
</dbReference>
<evidence type="ECO:0000313" key="12">
    <source>
        <dbReference type="EMBL" id="RBO99823.1"/>
    </source>
</evidence>
<comment type="catalytic activity">
    <reaction evidence="8 9">
        <text>L-2,4-diaminobutanoate + acetyl-CoA = (2S)-4-acetamido-2-aminobutanoate + CoA + H(+)</text>
        <dbReference type="Rhea" id="RHEA:16901"/>
        <dbReference type="ChEBI" id="CHEBI:15378"/>
        <dbReference type="ChEBI" id="CHEBI:57287"/>
        <dbReference type="ChEBI" id="CHEBI:57288"/>
        <dbReference type="ChEBI" id="CHEBI:58761"/>
        <dbReference type="ChEBI" id="CHEBI:58929"/>
        <dbReference type="EC" id="2.3.1.178"/>
    </reaction>
</comment>
<dbReference type="EMBL" id="QNRI01000003">
    <property type="protein sequence ID" value="RBO99823.1"/>
    <property type="molecule type" value="Genomic_DNA"/>
</dbReference>